<proteinExistence type="predicted"/>
<feature type="transmembrane region" description="Helical" evidence="1">
    <location>
        <begin position="50"/>
        <end position="70"/>
    </location>
</feature>
<protein>
    <submittedName>
        <fullName evidence="2">Uncharacterized protein</fullName>
    </submittedName>
</protein>
<accession>A0A6G1HKR5</accession>
<reference evidence="2" key="1">
    <citation type="journal article" date="2020" name="Stud. Mycol.">
        <title>101 Dothideomycetes genomes: a test case for predicting lifestyles and emergence of pathogens.</title>
        <authorList>
            <person name="Haridas S."/>
            <person name="Albert R."/>
            <person name="Binder M."/>
            <person name="Bloem J."/>
            <person name="Labutti K."/>
            <person name="Salamov A."/>
            <person name="Andreopoulos B."/>
            <person name="Baker S."/>
            <person name="Barry K."/>
            <person name="Bills G."/>
            <person name="Bluhm B."/>
            <person name="Cannon C."/>
            <person name="Castanera R."/>
            <person name="Culley D."/>
            <person name="Daum C."/>
            <person name="Ezra D."/>
            <person name="Gonzalez J."/>
            <person name="Henrissat B."/>
            <person name="Kuo A."/>
            <person name="Liang C."/>
            <person name="Lipzen A."/>
            <person name="Lutzoni F."/>
            <person name="Magnuson J."/>
            <person name="Mondo S."/>
            <person name="Nolan M."/>
            <person name="Ohm R."/>
            <person name="Pangilinan J."/>
            <person name="Park H.-J."/>
            <person name="Ramirez L."/>
            <person name="Alfaro M."/>
            <person name="Sun H."/>
            <person name="Tritt A."/>
            <person name="Yoshinaga Y."/>
            <person name="Zwiers L.-H."/>
            <person name="Turgeon B."/>
            <person name="Goodwin S."/>
            <person name="Spatafora J."/>
            <person name="Crous P."/>
            <person name="Grigoriev I."/>
        </authorList>
    </citation>
    <scope>NUCLEOTIDE SEQUENCE</scope>
    <source>
        <strain evidence="2">CBS 262.69</strain>
    </source>
</reference>
<evidence type="ECO:0000256" key="1">
    <source>
        <dbReference type="SAM" id="Phobius"/>
    </source>
</evidence>
<organism evidence="2 3">
    <name type="scientific">Trichodelitschia bisporula</name>
    <dbReference type="NCBI Taxonomy" id="703511"/>
    <lineage>
        <taxon>Eukaryota</taxon>
        <taxon>Fungi</taxon>
        <taxon>Dikarya</taxon>
        <taxon>Ascomycota</taxon>
        <taxon>Pezizomycotina</taxon>
        <taxon>Dothideomycetes</taxon>
        <taxon>Dothideomycetes incertae sedis</taxon>
        <taxon>Phaeotrichales</taxon>
        <taxon>Phaeotrichaceae</taxon>
        <taxon>Trichodelitschia</taxon>
    </lineage>
</organism>
<evidence type="ECO:0000313" key="3">
    <source>
        <dbReference type="Proteomes" id="UP000799640"/>
    </source>
</evidence>
<keyword evidence="1" id="KW-0472">Membrane</keyword>
<keyword evidence="1" id="KW-0812">Transmembrane</keyword>
<name>A0A6G1HKR5_9PEZI</name>
<sequence length="123" mass="13682">MYAPAASQLLELVYSTPCSNSYHQRIAMIKFNLLLSKERLLSHSSGYIPVPFYPTLLFCLFPIFTAFDFFDPTTRPQMVCHCVVSGTQSTTRERLSACCMSATANVPDTTYISGVPTLTLVNI</sequence>
<dbReference type="Proteomes" id="UP000799640">
    <property type="component" value="Unassembled WGS sequence"/>
</dbReference>
<evidence type="ECO:0000313" key="2">
    <source>
        <dbReference type="EMBL" id="KAF2396600.1"/>
    </source>
</evidence>
<keyword evidence="1" id="KW-1133">Transmembrane helix</keyword>
<gene>
    <name evidence="2" type="ORF">EJ06DRAFT_226655</name>
</gene>
<dbReference type="AlphaFoldDB" id="A0A6G1HKR5"/>
<keyword evidence="3" id="KW-1185">Reference proteome</keyword>
<dbReference type="EMBL" id="ML996706">
    <property type="protein sequence ID" value="KAF2396600.1"/>
    <property type="molecule type" value="Genomic_DNA"/>
</dbReference>